<dbReference type="PRINTS" id="PR00344">
    <property type="entry name" value="BCTRLSENSOR"/>
</dbReference>
<dbReference type="InterPro" id="IPR007891">
    <property type="entry name" value="CHASE3"/>
</dbReference>
<dbReference type="AlphaFoldDB" id="D0PR16"/>
<keyword evidence="5" id="KW-0808">Transferase</keyword>
<keyword evidence="7" id="KW-0472">Membrane</keyword>
<dbReference type="InterPro" id="IPR036097">
    <property type="entry name" value="HisK_dim/P_sf"/>
</dbReference>
<dbReference type="SMART" id="SM00387">
    <property type="entry name" value="HATPase_c"/>
    <property type="match status" value="1"/>
</dbReference>
<dbReference type="SUPFAM" id="SSF55874">
    <property type="entry name" value="ATPase domain of HSP90 chaperone/DNA topoisomerase II/histidine kinase"/>
    <property type="match status" value="1"/>
</dbReference>
<dbReference type="PROSITE" id="PS50885">
    <property type="entry name" value="HAMP"/>
    <property type="match status" value="1"/>
</dbReference>
<feature type="domain" description="Histidine kinase" evidence="8">
    <location>
        <begin position="313"/>
        <end position="524"/>
    </location>
</feature>
<dbReference type="EMBL" id="EU414985">
    <property type="protein sequence ID" value="ACY02059.1"/>
    <property type="molecule type" value="Genomic_DNA"/>
</dbReference>
<dbReference type="PROSITE" id="PS50109">
    <property type="entry name" value="HIS_KIN"/>
    <property type="match status" value="1"/>
</dbReference>
<dbReference type="InterPro" id="IPR003660">
    <property type="entry name" value="HAMP_dom"/>
</dbReference>
<dbReference type="PANTHER" id="PTHR43304">
    <property type="entry name" value="PHYTOCHROME-LIKE PROTEIN CPH1"/>
    <property type="match status" value="1"/>
</dbReference>
<evidence type="ECO:0000256" key="6">
    <source>
        <dbReference type="ARBA" id="ARBA00022777"/>
    </source>
</evidence>
<proteinExistence type="predicted"/>
<evidence type="ECO:0000259" key="8">
    <source>
        <dbReference type="PROSITE" id="PS50109"/>
    </source>
</evidence>
<dbReference type="InterPro" id="IPR004358">
    <property type="entry name" value="Sig_transdc_His_kin-like_C"/>
</dbReference>
<dbReference type="SMART" id="SM00388">
    <property type="entry name" value="HisKA"/>
    <property type="match status" value="1"/>
</dbReference>
<dbReference type="GO" id="GO:0000155">
    <property type="term" value="F:phosphorelay sensor kinase activity"/>
    <property type="evidence" value="ECO:0007669"/>
    <property type="project" value="InterPro"/>
</dbReference>
<dbReference type="SUPFAM" id="SSF47384">
    <property type="entry name" value="Homodimeric domain of signal transducing histidine kinase"/>
    <property type="match status" value="1"/>
</dbReference>
<reference evidence="10" key="2">
    <citation type="journal article" date="2013" name="J. Biol. Chem.">
        <title>An Extra Peptide within the Catalytic Module of a ?-Agarase Affects the Agarose Degradation Pattern.</title>
        <authorList>
            <person name="Han W.J."/>
            <person name="Gu J.Y."/>
            <person name="Liu H.H."/>
            <person name="Li F.C."/>
            <person name="Wu Z.H."/>
            <person name="Li Y.Z."/>
        </authorList>
    </citation>
    <scope>NUCLEOTIDE SEQUENCE</scope>
    <source>
        <strain evidence="10">MY04</strain>
    </source>
</reference>
<evidence type="ECO:0000256" key="7">
    <source>
        <dbReference type="SAM" id="Phobius"/>
    </source>
</evidence>
<dbReference type="Gene3D" id="3.30.565.10">
    <property type="entry name" value="Histidine kinase-like ATPase, C-terminal domain"/>
    <property type="match status" value="1"/>
</dbReference>
<evidence type="ECO:0000256" key="5">
    <source>
        <dbReference type="ARBA" id="ARBA00022679"/>
    </source>
</evidence>
<dbReference type="Pfam" id="PF05227">
    <property type="entry name" value="CHASE3"/>
    <property type="match status" value="1"/>
</dbReference>
<dbReference type="FunFam" id="3.30.565.10:FF:000006">
    <property type="entry name" value="Sensor histidine kinase WalK"/>
    <property type="match status" value="1"/>
</dbReference>
<feature type="transmembrane region" description="Helical" evidence="7">
    <location>
        <begin position="199"/>
        <end position="221"/>
    </location>
</feature>
<evidence type="ECO:0000256" key="1">
    <source>
        <dbReference type="ARBA" id="ARBA00000085"/>
    </source>
</evidence>
<evidence type="ECO:0000256" key="4">
    <source>
        <dbReference type="ARBA" id="ARBA00022553"/>
    </source>
</evidence>
<evidence type="ECO:0000313" key="10">
    <source>
        <dbReference type="EMBL" id="ACY02059.1"/>
    </source>
</evidence>
<reference evidence="10" key="1">
    <citation type="submission" date="2008-01" db="EMBL/GenBank/DDBJ databases">
        <authorList>
            <person name="Zhu B.L."/>
            <person name="Shi Y.L."/>
        </authorList>
    </citation>
    <scope>NUCLEOTIDE SEQUENCE</scope>
    <source>
        <strain evidence="10">MY04</strain>
    </source>
</reference>
<dbReference type="PANTHER" id="PTHR43304:SF1">
    <property type="entry name" value="PAC DOMAIN-CONTAINING PROTEIN"/>
    <property type="match status" value="1"/>
</dbReference>
<name>D0PR16_9BACT</name>
<dbReference type="InterPro" id="IPR003661">
    <property type="entry name" value="HisK_dim/P_dom"/>
</dbReference>
<dbReference type="Gene3D" id="6.10.340.10">
    <property type="match status" value="1"/>
</dbReference>
<organism evidence="10">
    <name type="scientific">Flammeovirga yaeyamensis</name>
    <dbReference type="NCBI Taxonomy" id="367791"/>
    <lineage>
        <taxon>Bacteria</taxon>
        <taxon>Pseudomonadati</taxon>
        <taxon>Bacteroidota</taxon>
        <taxon>Cytophagia</taxon>
        <taxon>Cytophagales</taxon>
        <taxon>Flammeovirgaceae</taxon>
        <taxon>Flammeovirga</taxon>
    </lineage>
</organism>
<accession>D0PR16</accession>
<dbReference type="Pfam" id="PF00512">
    <property type="entry name" value="HisKA"/>
    <property type="match status" value="1"/>
</dbReference>
<evidence type="ECO:0000259" key="9">
    <source>
        <dbReference type="PROSITE" id="PS50885"/>
    </source>
</evidence>
<feature type="transmembrane region" description="Helical" evidence="7">
    <location>
        <begin position="25"/>
        <end position="45"/>
    </location>
</feature>
<dbReference type="InterPro" id="IPR005467">
    <property type="entry name" value="His_kinase_dom"/>
</dbReference>
<comment type="catalytic activity">
    <reaction evidence="1">
        <text>ATP + protein L-histidine = ADP + protein N-phospho-L-histidine.</text>
        <dbReference type="EC" id="2.7.13.3"/>
    </reaction>
</comment>
<comment type="subcellular location">
    <subcellularLocation>
        <location evidence="2">Membrane</location>
    </subcellularLocation>
</comment>
<dbReference type="InterPro" id="IPR003594">
    <property type="entry name" value="HATPase_dom"/>
</dbReference>
<dbReference type="InterPro" id="IPR036890">
    <property type="entry name" value="HATPase_C_sf"/>
</dbReference>
<keyword evidence="7" id="KW-0812">Transmembrane</keyword>
<dbReference type="CDD" id="cd06225">
    <property type="entry name" value="HAMP"/>
    <property type="match status" value="1"/>
</dbReference>
<keyword evidence="4" id="KW-0597">Phosphoprotein</keyword>
<protein>
    <recommendedName>
        <fullName evidence="3">histidine kinase</fullName>
        <ecNumber evidence="3">2.7.13.3</ecNumber>
    </recommendedName>
</protein>
<dbReference type="GO" id="GO:0016020">
    <property type="term" value="C:membrane"/>
    <property type="evidence" value="ECO:0007669"/>
    <property type="project" value="UniProtKB-SubCell"/>
</dbReference>
<dbReference type="EC" id="2.7.13.3" evidence="3"/>
<dbReference type="CDD" id="cd19410">
    <property type="entry name" value="HK9-like_sensor"/>
    <property type="match status" value="1"/>
</dbReference>
<evidence type="ECO:0000256" key="2">
    <source>
        <dbReference type="ARBA" id="ARBA00004370"/>
    </source>
</evidence>
<dbReference type="CDD" id="cd00082">
    <property type="entry name" value="HisKA"/>
    <property type="match status" value="1"/>
</dbReference>
<evidence type="ECO:0000256" key="3">
    <source>
        <dbReference type="ARBA" id="ARBA00012438"/>
    </source>
</evidence>
<dbReference type="Gene3D" id="1.10.287.130">
    <property type="match status" value="1"/>
</dbReference>
<sequence length="524" mass="60816">MDFLKPNNPVINKFSLKNISITTQVFIGFVIVTVCVLLSIFISYYNSNRIIKSADWVVHTQEVLTQLGNIETLLVDLETGQRGFLITGKIEYLEPFIEGKKRIYQEISSIRKLTSDNINQTPRIDSLKLVVDKKIEELDLTIYLRKNKGFEAAKEIVNNDSGKLFMDEIRILIARIETEELRLLKIRSPEPELIKERTFYLLIGLFGFTLIIISIVFIYIYRSIRIPIQKLQLGLEHIGKGNLDYTFDIQKANEFGNLARFIESVLLELKTTIVSKEELETEIIIRKEVENDLTNIKNNLENRNKELEQFTYITSHDLQEPLNSIISFSNFLIKEKDKMTEIGQKSIEVITESSFRMRALIKELLEYTKIGKKSYQKEIDVEKIIVDLKTDLHSLIQEKQACITYKGKPLKVNGYKLDLINLFQNLIVNSLKFSKEKTPPIITINAEEQTNKYKFWISDNGIGIEEKYFDKIFMIFQKLHRHDEYSGTGIGLAYCQKVIDMHKGKIWMESKIGEGTTVYFTIAK</sequence>
<keyword evidence="7" id="KW-1133">Transmembrane helix</keyword>
<keyword evidence="6 10" id="KW-0418">Kinase</keyword>
<dbReference type="InterPro" id="IPR052162">
    <property type="entry name" value="Sensor_kinase/Photoreceptor"/>
</dbReference>
<feature type="domain" description="HAMP" evidence="9">
    <location>
        <begin position="222"/>
        <end position="274"/>
    </location>
</feature>
<dbReference type="Pfam" id="PF02518">
    <property type="entry name" value="HATPase_c"/>
    <property type="match status" value="1"/>
</dbReference>